<name>A0A4P9UU73_METBY</name>
<sequence length="176" mass="19880">MSEDTLFTEKRKFQIEEGILVLLLALSMTGIGITDYSPADGYVYWLIMIIIFAISAMIIAWLQSKHKASDIKHILREQTLHWGVSMLIVAAAFSIQQTEVFDEKSAGIVILLILSLSTILDGIRIGWRFSLVGIFLGVSAVVTSFMQQAIWIELLMAIGIVAMTILWEVWQYKRQL</sequence>
<gene>
    <name evidence="2" type="ORF">EQU24_18225</name>
</gene>
<accession>A0A4P9UU73</accession>
<evidence type="ECO:0000313" key="3">
    <source>
        <dbReference type="Proteomes" id="UP000305881"/>
    </source>
</evidence>
<dbReference type="AlphaFoldDB" id="A0A4P9UU73"/>
<feature type="transmembrane region" description="Helical" evidence="1">
    <location>
        <begin position="74"/>
        <end position="93"/>
    </location>
</feature>
<evidence type="ECO:0000313" key="2">
    <source>
        <dbReference type="EMBL" id="QCW83961.1"/>
    </source>
</evidence>
<dbReference type="Proteomes" id="UP000305881">
    <property type="component" value="Chromosome"/>
</dbReference>
<keyword evidence="1" id="KW-0472">Membrane</keyword>
<feature type="transmembrane region" description="Helical" evidence="1">
    <location>
        <begin position="18"/>
        <end position="36"/>
    </location>
</feature>
<keyword evidence="1" id="KW-1133">Transmembrane helix</keyword>
<protein>
    <submittedName>
        <fullName evidence="2">Uncharacterized protein</fullName>
    </submittedName>
</protein>
<keyword evidence="1" id="KW-0812">Transmembrane</keyword>
<keyword evidence="3" id="KW-1185">Reference proteome</keyword>
<dbReference type="STRING" id="675511.GCA_000341735_03805"/>
<dbReference type="OrthoDB" id="5567494at2"/>
<dbReference type="KEGG" id="mbur:EQU24_18225"/>
<feature type="transmembrane region" description="Helical" evidence="1">
    <location>
        <begin position="42"/>
        <end position="62"/>
    </location>
</feature>
<dbReference type="EMBL" id="CP035467">
    <property type="protein sequence ID" value="QCW83961.1"/>
    <property type="molecule type" value="Genomic_DNA"/>
</dbReference>
<dbReference type="RefSeq" id="WP_017842189.1">
    <property type="nucleotide sequence ID" value="NZ_CP035467.1"/>
</dbReference>
<feature type="transmembrane region" description="Helical" evidence="1">
    <location>
        <begin position="152"/>
        <end position="170"/>
    </location>
</feature>
<proteinExistence type="predicted"/>
<evidence type="ECO:0000256" key="1">
    <source>
        <dbReference type="SAM" id="Phobius"/>
    </source>
</evidence>
<reference evidence="3" key="1">
    <citation type="journal article" date="2019" name="J. Bacteriol.">
        <title>A Mutagenic Screen Identifies a TonB-Dependent Receptor Required for the Lanthanide Metal Switch in the Type I Methanotroph 'Methylotuvimicrobium buryatense' 5GB1C.</title>
        <authorList>
            <person name="Groom J.D."/>
            <person name="Ford S.M."/>
            <person name="Pesesky M.W."/>
            <person name="Lidstrom M.E."/>
        </authorList>
    </citation>
    <scope>NUCLEOTIDE SEQUENCE [LARGE SCALE GENOMIC DNA]</scope>
    <source>
        <strain evidence="3">5GB1C</strain>
    </source>
</reference>
<feature type="transmembrane region" description="Helical" evidence="1">
    <location>
        <begin position="105"/>
        <end position="122"/>
    </location>
</feature>
<organism evidence="2 3">
    <name type="scientific">Methylotuvimicrobium buryatense</name>
    <name type="common">Methylomicrobium buryatense</name>
    <dbReference type="NCBI Taxonomy" id="95641"/>
    <lineage>
        <taxon>Bacteria</taxon>
        <taxon>Pseudomonadati</taxon>
        <taxon>Pseudomonadota</taxon>
        <taxon>Gammaproteobacteria</taxon>
        <taxon>Methylococcales</taxon>
        <taxon>Methylococcaceae</taxon>
        <taxon>Methylotuvimicrobium</taxon>
    </lineage>
</organism>